<dbReference type="GO" id="GO:0006564">
    <property type="term" value="P:L-serine biosynthetic process"/>
    <property type="evidence" value="ECO:0007669"/>
    <property type="project" value="UniProtKB-ARBA"/>
</dbReference>
<feature type="domain" description="D-isomer specific 2-hydroxyacid dehydrogenase NAD-binding" evidence="7">
    <location>
        <begin position="121"/>
        <end position="294"/>
    </location>
</feature>
<reference evidence="8" key="1">
    <citation type="submission" date="2020-05" db="EMBL/GenBank/DDBJ databases">
        <title>Phylogenomic resolution of chytrid fungi.</title>
        <authorList>
            <person name="Stajich J.E."/>
            <person name="Amses K."/>
            <person name="Simmons R."/>
            <person name="Seto K."/>
            <person name="Myers J."/>
            <person name="Bonds A."/>
            <person name="Quandt C.A."/>
            <person name="Barry K."/>
            <person name="Liu P."/>
            <person name="Grigoriev I."/>
            <person name="Longcore J.E."/>
            <person name="James T.Y."/>
        </authorList>
    </citation>
    <scope>NUCLEOTIDE SEQUENCE</scope>
    <source>
        <strain evidence="8">PLAUS21</strain>
    </source>
</reference>
<dbReference type="FunFam" id="3.40.50.720:FF:000041">
    <property type="entry name" value="D-3-phosphoglycerate dehydrogenase"/>
    <property type="match status" value="1"/>
</dbReference>
<dbReference type="SUPFAM" id="SSF52283">
    <property type="entry name" value="Formate/glycerate dehydrogenase catalytic domain-like"/>
    <property type="match status" value="1"/>
</dbReference>
<keyword evidence="9" id="KW-1185">Reference proteome</keyword>
<dbReference type="GO" id="GO:0004617">
    <property type="term" value="F:phosphoglycerate dehydrogenase activity"/>
    <property type="evidence" value="ECO:0007669"/>
    <property type="project" value="UniProtKB-ARBA"/>
</dbReference>
<dbReference type="EMBL" id="JADGKB010000039">
    <property type="protein sequence ID" value="KAJ3257349.1"/>
    <property type="molecule type" value="Genomic_DNA"/>
</dbReference>
<dbReference type="PANTHER" id="PTHR42789:SF1">
    <property type="entry name" value="D-ISOMER SPECIFIC 2-HYDROXYACID DEHYDROGENASE FAMILY PROTEIN (AFU_ORTHOLOGUE AFUA_6G10090)"/>
    <property type="match status" value="1"/>
</dbReference>
<proteinExistence type="inferred from homology"/>
<dbReference type="GO" id="GO:0051287">
    <property type="term" value="F:NAD binding"/>
    <property type="evidence" value="ECO:0007669"/>
    <property type="project" value="InterPro"/>
</dbReference>
<evidence type="ECO:0000256" key="2">
    <source>
        <dbReference type="ARBA" id="ARBA00022605"/>
    </source>
</evidence>
<dbReference type="SUPFAM" id="SSF51735">
    <property type="entry name" value="NAD(P)-binding Rossmann-fold domains"/>
    <property type="match status" value="1"/>
</dbReference>
<evidence type="ECO:0008006" key="10">
    <source>
        <dbReference type="Google" id="ProtNLM"/>
    </source>
</evidence>
<dbReference type="AlphaFoldDB" id="A0AAD5Y8A3"/>
<comment type="caution">
    <text evidence="8">The sequence shown here is derived from an EMBL/GenBank/DDBJ whole genome shotgun (WGS) entry which is preliminary data.</text>
</comment>
<accession>A0AAD5Y8A3</accession>
<dbReference type="Gene3D" id="3.40.50.720">
    <property type="entry name" value="NAD(P)-binding Rossmann-like Domain"/>
    <property type="match status" value="2"/>
</dbReference>
<evidence type="ECO:0000256" key="3">
    <source>
        <dbReference type="ARBA" id="ARBA00023002"/>
    </source>
</evidence>
<dbReference type="InterPro" id="IPR006140">
    <property type="entry name" value="D-isomer_DH_NAD-bd"/>
</dbReference>
<dbReference type="NCBIfam" id="NF008759">
    <property type="entry name" value="PRK11790.1"/>
    <property type="match status" value="1"/>
</dbReference>
<name>A0AAD5Y8A3_9FUNG</name>
<dbReference type="InterPro" id="IPR036291">
    <property type="entry name" value="NAD(P)-bd_dom_sf"/>
</dbReference>
<dbReference type="Gene3D" id="3.30.70.260">
    <property type="match status" value="1"/>
</dbReference>
<evidence type="ECO:0000313" key="8">
    <source>
        <dbReference type="EMBL" id="KAJ3257349.1"/>
    </source>
</evidence>
<dbReference type="GO" id="GO:0047545">
    <property type="term" value="F:(S)-2-hydroxyglutarate dehydrogenase activity"/>
    <property type="evidence" value="ECO:0007669"/>
    <property type="project" value="UniProtKB-ARBA"/>
</dbReference>
<evidence type="ECO:0000256" key="1">
    <source>
        <dbReference type="ARBA" id="ARBA00005854"/>
    </source>
</evidence>
<evidence type="ECO:0000256" key="5">
    <source>
        <dbReference type="RuleBase" id="RU003719"/>
    </source>
</evidence>
<evidence type="ECO:0000259" key="7">
    <source>
        <dbReference type="Pfam" id="PF02826"/>
    </source>
</evidence>
<keyword evidence="3 5" id="KW-0560">Oxidoreductase</keyword>
<dbReference type="Pfam" id="PF02826">
    <property type="entry name" value="2-Hacid_dh_C"/>
    <property type="match status" value="1"/>
</dbReference>
<gene>
    <name evidence="8" type="ORF">HK103_004569</name>
</gene>
<evidence type="ECO:0000259" key="6">
    <source>
        <dbReference type="Pfam" id="PF00389"/>
    </source>
</evidence>
<dbReference type="PROSITE" id="PS00065">
    <property type="entry name" value="D_2_HYDROXYACID_DH_1"/>
    <property type="match status" value="1"/>
</dbReference>
<dbReference type="Pfam" id="PF00389">
    <property type="entry name" value="2-Hacid_dh"/>
    <property type="match status" value="1"/>
</dbReference>
<sequence>MVSPLVKKDIKVLLLDPLPEGSTSHFDLQHYQVDECFTPLTEGELVKKLSDYHVVCLSRDSDEPILTEDVLRSAHKLLAIGVFGQLSHQIDMETAQLMGIAVFTAPYQHQASVAELIISKIVLLSRQIGDKSREIHRKEWNKTSNNCNEVRGKTLGIVGYGHIGSQLGVMAEALSMRVIFYDTLALMPIGRAQPVNSLNELLEQSDYVSISISSEAENKNLIGKEQIQKMKKGAYLLNHSYGHAVDLDALAEAIKSGHLRGAGIDVFPEEPAKSKEFKSVLQNVFNVILTPHYAPNTIETSIRIGSEVTLSIVRYIKDGTTSGSVNFPSIAASEVKPGHCRILSMHRNVRGVLREIDHILSAYNVGKQVLDTKDKVGYLIADVSTEKVSTEIVSQMAMLANTIRTRIVVADK</sequence>
<keyword evidence="4" id="KW-0520">NAD</keyword>
<organism evidence="8 9">
    <name type="scientific">Boothiomyces macroporosus</name>
    <dbReference type="NCBI Taxonomy" id="261099"/>
    <lineage>
        <taxon>Eukaryota</taxon>
        <taxon>Fungi</taxon>
        <taxon>Fungi incertae sedis</taxon>
        <taxon>Chytridiomycota</taxon>
        <taxon>Chytridiomycota incertae sedis</taxon>
        <taxon>Chytridiomycetes</taxon>
        <taxon>Rhizophydiales</taxon>
        <taxon>Terramycetaceae</taxon>
        <taxon>Boothiomyces</taxon>
    </lineage>
</organism>
<evidence type="ECO:0000313" key="9">
    <source>
        <dbReference type="Proteomes" id="UP001210925"/>
    </source>
</evidence>
<dbReference type="InterPro" id="IPR006139">
    <property type="entry name" value="D-isomer_2_OHA_DH_cat_dom"/>
</dbReference>
<dbReference type="Proteomes" id="UP001210925">
    <property type="component" value="Unassembled WGS sequence"/>
</dbReference>
<feature type="domain" description="D-isomer specific 2-hydroxyacid dehydrogenase catalytic" evidence="6">
    <location>
        <begin position="12"/>
        <end position="326"/>
    </location>
</feature>
<comment type="similarity">
    <text evidence="1 5">Belongs to the D-isomer specific 2-hydroxyacid dehydrogenase family.</text>
</comment>
<dbReference type="InterPro" id="IPR029752">
    <property type="entry name" value="D-isomer_DH_CS1"/>
</dbReference>
<protein>
    <recommendedName>
        <fullName evidence="10">Phosphoglycerate dehydrogenase</fullName>
    </recommendedName>
</protein>
<evidence type="ECO:0000256" key="4">
    <source>
        <dbReference type="ARBA" id="ARBA00023027"/>
    </source>
</evidence>
<dbReference type="PANTHER" id="PTHR42789">
    <property type="entry name" value="D-ISOMER SPECIFIC 2-HYDROXYACID DEHYDROGENASE FAMILY PROTEIN (AFU_ORTHOLOGUE AFUA_6G10090)"/>
    <property type="match status" value="1"/>
</dbReference>
<keyword evidence="2" id="KW-0028">Amino-acid biosynthesis</keyword>
<dbReference type="InterPro" id="IPR050857">
    <property type="entry name" value="D-2-hydroxyacid_DH"/>
</dbReference>